<feature type="transmembrane region" description="Helical" evidence="2">
    <location>
        <begin position="222"/>
        <end position="246"/>
    </location>
</feature>
<dbReference type="InterPro" id="IPR001927">
    <property type="entry name" value="Na/Gal_symport"/>
</dbReference>
<dbReference type="GO" id="GO:0008643">
    <property type="term" value="P:carbohydrate transport"/>
    <property type="evidence" value="ECO:0007669"/>
    <property type="project" value="InterPro"/>
</dbReference>
<dbReference type="InterPro" id="IPR036259">
    <property type="entry name" value="MFS_trans_sf"/>
</dbReference>
<dbReference type="CDD" id="cd17332">
    <property type="entry name" value="MFS_MelB_like"/>
    <property type="match status" value="1"/>
</dbReference>
<dbReference type="Pfam" id="PF13347">
    <property type="entry name" value="MFS_2"/>
    <property type="match status" value="1"/>
</dbReference>
<feature type="transmembrane region" description="Helical" evidence="2">
    <location>
        <begin position="424"/>
        <end position="442"/>
    </location>
</feature>
<dbReference type="GO" id="GO:0005886">
    <property type="term" value="C:plasma membrane"/>
    <property type="evidence" value="ECO:0007669"/>
    <property type="project" value="TreeGrafter"/>
</dbReference>
<dbReference type="GO" id="GO:0006814">
    <property type="term" value="P:sodium ion transport"/>
    <property type="evidence" value="ECO:0007669"/>
    <property type="project" value="InterPro"/>
</dbReference>
<feature type="transmembrane region" description="Helical" evidence="2">
    <location>
        <begin position="312"/>
        <end position="332"/>
    </location>
</feature>
<organism evidence="3 4">
    <name type="scientific">Candidatus Limadaptatus stercoripullorum</name>
    <dbReference type="NCBI Taxonomy" id="2840846"/>
    <lineage>
        <taxon>Bacteria</taxon>
        <taxon>Bacillati</taxon>
        <taxon>Bacillota</taxon>
        <taxon>Clostridia</taxon>
        <taxon>Eubacteriales</taxon>
        <taxon>Candidatus Limadaptatus</taxon>
    </lineage>
</organism>
<dbReference type="AlphaFoldDB" id="A0A9D1N9I3"/>
<feature type="compositionally biased region" description="Acidic residues" evidence="1">
    <location>
        <begin position="552"/>
        <end position="562"/>
    </location>
</feature>
<keyword evidence="2" id="KW-0472">Membrane</keyword>
<reference evidence="3" key="1">
    <citation type="submission" date="2020-10" db="EMBL/GenBank/DDBJ databases">
        <authorList>
            <person name="Gilroy R."/>
        </authorList>
    </citation>
    <scope>NUCLEOTIDE SEQUENCE</scope>
    <source>
        <strain evidence="3">10406</strain>
    </source>
</reference>
<dbReference type="PANTHER" id="PTHR11328">
    <property type="entry name" value="MAJOR FACILITATOR SUPERFAMILY DOMAIN-CONTAINING PROTEIN"/>
    <property type="match status" value="1"/>
</dbReference>
<evidence type="ECO:0000313" key="4">
    <source>
        <dbReference type="Proteomes" id="UP000886857"/>
    </source>
</evidence>
<feature type="transmembrane region" description="Helical" evidence="2">
    <location>
        <begin position="147"/>
        <end position="168"/>
    </location>
</feature>
<proteinExistence type="predicted"/>
<sequence length="632" mass="68177">MSDIERKDAAAAVAAESPAGQADKSFIARSSGLKLPDYIGYAMGDTACCLVFGLVTSLLQKFYTDIFGLGPLFIMLMMVGARIWDAINDPMMGRIADTIKVSKWGRYRPWFLYASIPLALSSILMFVKWPGIEEGSTGMMVYSTVTYVMFGMSYTALQIPYGSLASVVTTDEGERTKLSVFRSVGAGVGSLPVILIASFCYADRVVDGVPVVGDDGQVIQDMQYTPVIIGVVVLSLLCLVMLLLAFKFNKERVNTAPVAKRAKGETFRILKTLIKNRAFISVSCASMLLLASQMFTQSYYLYLFDDFFGKNWMNTVSTVCTYAPMAILMFFTPKLVRKFGKKELCAVGIAVAAAANLIMFACKGAMPDAWWLFLLLCFLSGAGQAFIILQVWSMATDAIDDIEVKTGLREDGTAYSAFMFFRKLGQVIAAVAVNGALLAMSYKTGKGEVQTPETLSAMYDMATIIPAVLFGIMALILFVWCPLSKKRVAALQLEKEETLKLHYESGAIGIDGQHIMGDAGVSDTPEFPDDPYGVAAVFPEEEQSAAGGDIAATDDSEDEAADAPEIADLTENTADEPSEPTPAENAADEPSEPTPAENAADEPSEPTPAENAADEFSEPAPAPDAADAPEER</sequence>
<feature type="transmembrane region" description="Helical" evidence="2">
    <location>
        <begin position="372"/>
        <end position="392"/>
    </location>
</feature>
<keyword evidence="2" id="KW-0812">Transmembrane</keyword>
<dbReference type="Proteomes" id="UP000886857">
    <property type="component" value="Unassembled WGS sequence"/>
</dbReference>
<reference evidence="3" key="2">
    <citation type="journal article" date="2021" name="PeerJ">
        <title>Extensive microbial diversity within the chicken gut microbiome revealed by metagenomics and culture.</title>
        <authorList>
            <person name="Gilroy R."/>
            <person name="Ravi A."/>
            <person name="Getino M."/>
            <person name="Pursley I."/>
            <person name="Horton D.L."/>
            <person name="Alikhan N.F."/>
            <person name="Baker D."/>
            <person name="Gharbi K."/>
            <person name="Hall N."/>
            <person name="Watson M."/>
            <person name="Adriaenssens E.M."/>
            <person name="Foster-Nyarko E."/>
            <person name="Jarju S."/>
            <person name="Secka A."/>
            <person name="Antonio M."/>
            <person name="Oren A."/>
            <person name="Chaudhuri R.R."/>
            <person name="La Ragione R."/>
            <person name="Hildebrand F."/>
            <person name="Pallen M.J."/>
        </authorList>
    </citation>
    <scope>NUCLEOTIDE SEQUENCE</scope>
    <source>
        <strain evidence="3">10406</strain>
    </source>
</reference>
<feature type="transmembrane region" description="Helical" evidence="2">
    <location>
        <begin position="110"/>
        <end position="127"/>
    </location>
</feature>
<dbReference type="InterPro" id="IPR039672">
    <property type="entry name" value="MFS_2"/>
</dbReference>
<evidence type="ECO:0000256" key="1">
    <source>
        <dbReference type="SAM" id="MobiDB-lite"/>
    </source>
</evidence>
<dbReference type="NCBIfam" id="TIGR00792">
    <property type="entry name" value="gph"/>
    <property type="match status" value="1"/>
</dbReference>
<dbReference type="SUPFAM" id="SSF103473">
    <property type="entry name" value="MFS general substrate transporter"/>
    <property type="match status" value="1"/>
</dbReference>
<keyword evidence="2" id="KW-1133">Transmembrane helix</keyword>
<name>A0A9D1N9I3_9FIRM</name>
<feature type="transmembrane region" description="Helical" evidence="2">
    <location>
        <begin position="66"/>
        <end position="84"/>
    </location>
</feature>
<evidence type="ECO:0000313" key="3">
    <source>
        <dbReference type="EMBL" id="HIU98729.1"/>
    </source>
</evidence>
<feature type="transmembrane region" description="Helical" evidence="2">
    <location>
        <begin position="462"/>
        <end position="483"/>
    </location>
</feature>
<accession>A0A9D1N9I3</accession>
<protein>
    <submittedName>
        <fullName evidence="3">MFS transporter</fullName>
    </submittedName>
</protein>
<dbReference type="GO" id="GO:0015293">
    <property type="term" value="F:symporter activity"/>
    <property type="evidence" value="ECO:0007669"/>
    <property type="project" value="InterPro"/>
</dbReference>
<feature type="transmembrane region" description="Helical" evidence="2">
    <location>
        <begin position="278"/>
        <end position="300"/>
    </location>
</feature>
<gene>
    <name evidence="3" type="ORF">IAC73_02670</name>
</gene>
<dbReference type="Gene3D" id="1.20.1250.20">
    <property type="entry name" value="MFS general substrate transporter like domains"/>
    <property type="match status" value="2"/>
</dbReference>
<dbReference type="PANTHER" id="PTHR11328:SF24">
    <property type="entry name" value="MAJOR FACILITATOR SUPERFAMILY (MFS) PROFILE DOMAIN-CONTAINING PROTEIN"/>
    <property type="match status" value="1"/>
</dbReference>
<feature type="region of interest" description="Disordered" evidence="1">
    <location>
        <begin position="542"/>
        <end position="632"/>
    </location>
</feature>
<feature type="transmembrane region" description="Helical" evidence="2">
    <location>
        <begin position="180"/>
        <end position="202"/>
    </location>
</feature>
<feature type="transmembrane region" description="Helical" evidence="2">
    <location>
        <begin position="344"/>
        <end position="366"/>
    </location>
</feature>
<dbReference type="EMBL" id="DVOE01000038">
    <property type="protein sequence ID" value="HIU98729.1"/>
    <property type="molecule type" value="Genomic_DNA"/>
</dbReference>
<evidence type="ECO:0000256" key="2">
    <source>
        <dbReference type="SAM" id="Phobius"/>
    </source>
</evidence>
<feature type="transmembrane region" description="Helical" evidence="2">
    <location>
        <begin position="38"/>
        <end position="60"/>
    </location>
</feature>
<comment type="caution">
    <text evidence="3">The sequence shown here is derived from an EMBL/GenBank/DDBJ whole genome shotgun (WGS) entry which is preliminary data.</text>
</comment>